<dbReference type="Gene3D" id="3.40.50.720">
    <property type="entry name" value="NAD(P)-binding Rossmann-like Domain"/>
    <property type="match status" value="1"/>
</dbReference>
<comment type="subunit">
    <text evidence="12">Interacts with PEX5, probably required to target it into peroxisomes.</text>
</comment>
<evidence type="ECO:0000256" key="8">
    <source>
        <dbReference type="ARBA" id="ARBA00023098"/>
    </source>
</evidence>
<dbReference type="PANTHER" id="PTHR24317">
    <property type="entry name" value="PEROXISOMAL TRANS-2-ENOYL-COA REDUCTASE"/>
    <property type="match status" value="1"/>
</dbReference>
<evidence type="ECO:0000256" key="7">
    <source>
        <dbReference type="ARBA" id="ARBA00023002"/>
    </source>
</evidence>
<dbReference type="EC" id="1.3.1.38" evidence="13"/>
<protein>
    <recommendedName>
        <fullName evidence="14">Peroxisomal trans-2-enoyl-CoA reductase</fullName>
        <ecNumber evidence="13">1.3.1.38</ecNumber>
    </recommendedName>
</protein>
<dbReference type="PRINTS" id="PR00081">
    <property type="entry name" value="GDHRDH"/>
</dbReference>
<evidence type="ECO:0000256" key="3">
    <source>
        <dbReference type="ARBA" id="ARBA00022516"/>
    </source>
</evidence>
<dbReference type="PRINTS" id="PR00080">
    <property type="entry name" value="SDRFAMILY"/>
</dbReference>
<keyword evidence="8" id="KW-0443">Lipid metabolism</keyword>
<dbReference type="FunFam" id="3.40.50.720:FF:000084">
    <property type="entry name" value="Short-chain dehydrogenase reductase"/>
    <property type="match status" value="1"/>
</dbReference>
<keyword evidence="3" id="KW-0444">Lipid biosynthesis</keyword>
<gene>
    <name evidence="21" type="ORF">UFOPK3610_00762</name>
</gene>
<keyword evidence="4" id="KW-0597">Phosphoprotein</keyword>
<evidence type="ECO:0000313" key="21">
    <source>
        <dbReference type="EMBL" id="CAB4910508.1"/>
    </source>
</evidence>
<organism evidence="21">
    <name type="scientific">freshwater metagenome</name>
    <dbReference type="NCBI Taxonomy" id="449393"/>
    <lineage>
        <taxon>unclassified sequences</taxon>
        <taxon>metagenomes</taxon>
        <taxon>ecological metagenomes</taxon>
    </lineage>
</organism>
<comment type="function">
    <text evidence="11">Participates in chain elongation of fatty acids. Catalyzes the reduction of trans-2-enoyl-CoAs of varying chain lengths from 6:1 to 16:1, having maximum activity with 10:1 CoA. Has no 2,4-dienoyl-CoA reductase activity.</text>
</comment>
<evidence type="ECO:0000256" key="9">
    <source>
        <dbReference type="ARBA" id="ARBA00023140"/>
    </source>
</evidence>
<evidence type="ECO:0000256" key="4">
    <source>
        <dbReference type="ARBA" id="ARBA00022553"/>
    </source>
</evidence>
<keyword evidence="9" id="KW-0576">Peroxisome</keyword>
<dbReference type="GO" id="GO:0006633">
    <property type="term" value="P:fatty acid biosynthetic process"/>
    <property type="evidence" value="ECO:0007669"/>
    <property type="project" value="UniProtKB-KW"/>
</dbReference>
<dbReference type="InterPro" id="IPR036291">
    <property type="entry name" value="NAD(P)-bd_dom_sf"/>
</dbReference>
<evidence type="ECO:0000256" key="1">
    <source>
        <dbReference type="ARBA" id="ARBA00004275"/>
    </source>
</evidence>
<dbReference type="AlphaFoldDB" id="A0A6J7GUM3"/>
<keyword evidence="5" id="KW-0276">Fatty acid metabolism</keyword>
<keyword evidence="7" id="KW-0560">Oxidoreductase</keyword>
<evidence type="ECO:0000256" key="6">
    <source>
        <dbReference type="ARBA" id="ARBA00022857"/>
    </source>
</evidence>
<evidence type="ECO:0000256" key="16">
    <source>
        <dbReference type="ARBA" id="ARBA00048686"/>
    </source>
</evidence>
<reference evidence="21" key="1">
    <citation type="submission" date="2020-05" db="EMBL/GenBank/DDBJ databases">
        <authorList>
            <person name="Chiriac C."/>
            <person name="Salcher M."/>
            <person name="Ghai R."/>
            <person name="Kavagutti S V."/>
        </authorList>
    </citation>
    <scope>NUCLEOTIDE SEQUENCE</scope>
</reference>
<evidence type="ECO:0000256" key="19">
    <source>
        <dbReference type="ARBA" id="ARBA00049386"/>
    </source>
</evidence>
<comment type="catalytic activity">
    <reaction evidence="18">
        <text>a (2E)-enoyl-CoA + NADPH + H(+) = a 2,3-saturated acyl-CoA + NADP(+)</text>
        <dbReference type="Rhea" id="RHEA:33763"/>
        <dbReference type="ChEBI" id="CHEBI:15378"/>
        <dbReference type="ChEBI" id="CHEBI:57783"/>
        <dbReference type="ChEBI" id="CHEBI:58349"/>
        <dbReference type="ChEBI" id="CHEBI:58856"/>
        <dbReference type="ChEBI" id="CHEBI:65111"/>
        <dbReference type="EC" id="1.3.1.38"/>
    </reaction>
    <physiologicalReaction direction="left-to-right" evidence="18">
        <dbReference type="Rhea" id="RHEA:33764"/>
    </physiologicalReaction>
</comment>
<dbReference type="InterPro" id="IPR002347">
    <property type="entry name" value="SDR_fam"/>
</dbReference>
<comment type="catalytic activity">
    <reaction evidence="15">
        <text>(2E)-dodecenoyl-CoA + NADPH + H(+) = dodecanoyl-CoA + NADP(+)</text>
        <dbReference type="Rhea" id="RHEA:44964"/>
        <dbReference type="ChEBI" id="CHEBI:15378"/>
        <dbReference type="ChEBI" id="CHEBI:57330"/>
        <dbReference type="ChEBI" id="CHEBI:57375"/>
        <dbReference type="ChEBI" id="CHEBI:57783"/>
        <dbReference type="ChEBI" id="CHEBI:58349"/>
    </reaction>
    <physiologicalReaction direction="left-to-right" evidence="15">
        <dbReference type="Rhea" id="RHEA:44965"/>
    </physiologicalReaction>
</comment>
<evidence type="ECO:0000256" key="18">
    <source>
        <dbReference type="ARBA" id="ARBA00049251"/>
    </source>
</evidence>
<evidence type="ECO:0000256" key="15">
    <source>
        <dbReference type="ARBA" id="ARBA00047570"/>
    </source>
</evidence>
<evidence type="ECO:0000256" key="2">
    <source>
        <dbReference type="ARBA" id="ARBA00005189"/>
    </source>
</evidence>
<evidence type="ECO:0000256" key="13">
    <source>
        <dbReference type="ARBA" id="ARBA00038849"/>
    </source>
</evidence>
<proteinExistence type="predicted"/>
<dbReference type="EMBL" id="CAFBMR010000021">
    <property type="protein sequence ID" value="CAB4910508.1"/>
    <property type="molecule type" value="Genomic_DNA"/>
</dbReference>
<evidence type="ECO:0000256" key="10">
    <source>
        <dbReference type="ARBA" id="ARBA00023160"/>
    </source>
</evidence>
<comment type="catalytic activity">
    <reaction evidence="20">
        <text>(2E)-octenoyl-CoA + NADPH + H(+) = octanoyl-CoA + NADP(+)</text>
        <dbReference type="Rhea" id="RHEA:44952"/>
        <dbReference type="ChEBI" id="CHEBI:15378"/>
        <dbReference type="ChEBI" id="CHEBI:57386"/>
        <dbReference type="ChEBI" id="CHEBI:57783"/>
        <dbReference type="ChEBI" id="CHEBI:58349"/>
        <dbReference type="ChEBI" id="CHEBI:62242"/>
    </reaction>
    <physiologicalReaction direction="left-to-right" evidence="20">
        <dbReference type="Rhea" id="RHEA:44953"/>
    </physiologicalReaction>
</comment>
<dbReference type="PANTHER" id="PTHR24317:SF7">
    <property type="entry name" value="PEROXISOMAL TRANS-2-ENOYL-COA REDUCTASE"/>
    <property type="match status" value="1"/>
</dbReference>
<comment type="pathway">
    <text evidence="2">Lipid metabolism.</text>
</comment>
<dbReference type="SUPFAM" id="SSF51735">
    <property type="entry name" value="NAD(P)-binding Rossmann-fold domains"/>
    <property type="match status" value="1"/>
</dbReference>
<keyword evidence="6" id="KW-0521">NADP</keyword>
<dbReference type="InterPro" id="IPR052388">
    <property type="entry name" value="Peroxisomal_t2-enoyl-CoA_red"/>
</dbReference>
<evidence type="ECO:0000256" key="5">
    <source>
        <dbReference type="ARBA" id="ARBA00022832"/>
    </source>
</evidence>
<evidence type="ECO:0000256" key="20">
    <source>
        <dbReference type="ARBA" id="ARBA00049559"/>
    </source>
</evidence>
<dbReference type="GO" id="GO:0005777">
    <property type="term" value="C:peroxisome"/>
    <property type="evidence" value="ECO:0007669"/>
    <property type="project" value="UniProtKB-SubCell"/>
</dbReference>
<evidence type="ECO:0000256" key="14">
    <source>
        <dbReference type="ARBA" id="ARBA00041063"/>
    </source>
</evidence>
<comment type="catalytic activity">
    <reaction evidence="16">
        <text>(2E)-tetradecenoyl-CoA + NADPH + H(+) = tetradecanoyl-CoA + NADP(+)</text>
        <dbReference type="Rhea" id="RHEA:44968"/>
        <dbReference type="ChEBI" id="CHEBI:15378"/>
        <dbReference type="ChEBI" id="CHEBI:57385"/>
        <dbReference type="ChEBI" id="CHEBI:57783"/>
        <dbReference type="ChEBI" id="CHEBI:58349"/>
        <dbReference type="ChEBI" id="CHEBI:61405"/>
    </reaction>
    <physiologicalReaction direction="left-to-right" evidence="16">
        <dbReference type="Rhea" id="RHEA:44969"/>
    </physiologicalReaction>
</comment>
<evidence type="ECO:0000256" key="17">
    <source>
        <dbReference type="ARBA" id="ARBA00049108"/>
    </source>
</evidence>
<comment type="catalytic activity">
    <reaction evidence="17">
        <text>(2E)-hexenoyl-CoA + NADPH + H(+) = hexanoyl-CoA + NADP(+)</text>
        <dbReference type="Rhea" id="RHEA:44956"/>
        <dbReference type="ChEBI" id="CHEBI:15378"/>
        <dbReference type="ChEBI" id="CHEBI:57783"/>
        <dbReference type="ChEBI" id="CHEBI:58349"/>
        <dbReference type="ChEBI" id="CHEBI:62077"/>
        <dbReference type="ChEBI" id="CHEBI:62620"/>
    </reaction>
    <physiologicalReaction direction="left-to-right" evidence="17">
        <dbReference type="Rhea" id="RHEA:44957"/>
    </physiologicalReaction>
</comment>
<dbReference type="GO" id="GO:0019166">
    <property type="term" value="F:trans-2-enoyl-CoA reductase (NADPH) activity"/>
    <property type="evidence" value="ECO:0007669"/>
    <property type="project" value="UniProtKB-EC"/>
</dbReference>
<accession>A0A6J7GUM3</accession>
<dbReference type="Pfam" id="PF13561">
    <property type="entry name" value="adh_short_C2"/>
    <property type="match status" value="1"/>
</dbReference>
<evidence type="ECO:0000256" key="12">
    <source>
        <dbReference type="ARBA" id="ARBA00038622"/>
    </source>
</evidence>
<evidence type="ECO:0000256" key="11">
    <source>
        <dbReference type="ARBA" id="ARBA00037124"/>
    </source>
</evidence>
<name>A0A6J7GUM3_9ZZZZ</name>
<sequence length="267" mass="27785">MPLPRRPESTGVLSPNCLNDRLALVTGGGSGIGRATAHLLTALGARVAICGRRMDALEATATTAPVGHPILAVPCDVREPEHVDAMLDTVLEEFGRIDLLVNNAGGQFVAPAEAITYKGFRAVTRLNLDATWYVTTQTAVRSMLPNGYGKVVSITMTPRNGAPGMAHSFAARAAVESLTSTLAGEWASQGVRLTAIAPGIVHTEGFDSYGADPALVASKIPAGRLQTADEVATLAAFLLSAAGDYITGTTIVADGGAELATWPMYER</sequence>
<comment type="subcellular location">
    <subcellularLocation>
        <location evidence="1">Peroxisome</location>
    </subcellularLocation>
</comment>
<keyword evidence="10" id="KW-0275">Fatty acid biosynthesis</keyword>
<comment type="catalytic activity">
    <reaction evidence="19">
        <text>(2E)-decenoyl-CoA + NADPH + H(+) = decanoyl-CoA + NADP(+)</text>
        <dbReference type="Rhea" id="RHEA:44960"/>
        <dbReference type="ChEBI" id="CHEBI:15378"/>
        <dbReference type="ChEBI" id="CHEBI:57783"/>
        <dbReference type="ChEBI" id="CHEBI:58349"/>
        <dbReference type="ChEBI" id="CHEBI:61406"/>
        <dbReference type="ChEBI" id="CHEBI:61430"/>
    </reaction>
    <physiologicalReaction direction="left-to-right" evidence="19">
        <dbReference type="Rhea" id="RHEA:44961"/>
    </physiologicalReaction>
</comment>